<name>A0ACC0D4M4_9PEZI</name>
<organism evidence="1 2">
    <name type="scientific">Hypoxylon rubiginosum</name>
    <dbReference type="NCBI Taxonomy" id="110542"/>
    <lineage>
        <taxon>Eukaryota</taxon>
        <taxon>Fungi</taxon>
        <taxon>Dikarya</taxon>
        <taxon>Ascomycota</taxon>
        <taxon>Pezizomycotina</taxon>
        <taxon>Sordariomycetes</taxon>
        <taxon>Xylariomycetidae</taxon>
        <taxon>Xylariales</taxon>
        <taxon>Hypoxylaceae</taxon>
        <taxon>Hypoxylon</taxon>
    </lineage>
</organism>
<proteinExistence type="predicted"/>
<dbReference type="Proteomes" id="UP001497680">
    <property type="component" value="Unassembled WGS sequence"/>
</dbReference>
<reference evidence="1 2" key="1">
    <citation type="journal article" date="2022" name="New Phytol.">
        <title>Ecological generalism drives hyperdiversity of secondary metabolite gene clusters in xylarialean endophytes.</title>
        <authorList>
            <person name="Franco M.E.E."/>
            <person name="Wisecaver J.H."/>
            <person name="Arnold A.E."/>
            <person name="Ju Y.M."/>
            <person name="Slot J.C."/>
            <person name="Ahrendt S."/>
            <person name="Moore L.P."/>
            <person name="Eastman K.E."/>
            <person name="Scott K."/>
            <person name="Konkel Z."/>
            <person name="Mondo S.J."/>
            <person name="Kuo A."/>
            <person name="Hayes R.D."/>
            <person name="Haridas S."/>
            <person name="Andreopoulos B."/>
            <person name="Riley R."/>
            <person name="LaButti K."/>
            <person name="Pangilinan J."/>
            <person name="Lipzen A."/>
            <person name="Amirebrahimi M."/>
            <person name="Yan J."/>
            <person name="Adam C."/>
            <person name="Keymanesh K."/>
            <person name="Ng V."/>
            <person name="Louie K."/>
            <person name="Northen T."/>
            <person name="Drula E."/>
            <person name="Henrissat B."/>
            <person name="Hsieh H.M."/>
            <person name="Youens-Clark K."/>
            <person name="Lutzoni F."/>
            <person name="Miadlikowska J."/>
            <person name="Eastwood D.C."/>
            <person name="Hamelin R.C."/>
            <person name="Grigoriev I.V."/>
            <person name="U'Ren J.M."/>
        </authorList>
    </citation>
    <scope>NUCLEOTIDE SEQUENCE [LARGE SCALE GENOMIC DNA]</scope>
    <source>
        <strain evidence="1 2">ER1909</strain>
    </source>
</reference>
<evidence type="ECO:0000313" key="2">
    <source>
        <dbReference type="Proteomes" id="UP001497680"/>
    </source>
</evidence>
<protein>
    <submittedName>
        <fullName evidence="1">Uncharacterized protein</fullName>
    </submittedName>
</protein>
<sequence length="408" mass="45047">MNNVYSAGYGFDSPTSAESGTPIPTPSTSRASSVSQSPSTNVPSGPLDLTPLSTTSWRQPYPSVGQFAMTEPEEVVAAGPNGLFYFRRLQDHAAKPWTQSRPLPCVRATLDEFTVSGLALYLRQNSEKQWSSEERSRLYLYCVSGGVLYNFYLSDKKNSSFLLDTSLPLAGCKVTGKPTVVRSNTSSDRWSLVVPCQFGGLFHTSAVDSRYGGSISTKWEAVDRLATDLGIISAVSVTAVENAIDREIELVAVCISSGQLNVVQGSFDYSDGKYDNDSRWKWEGKTSTRILHPGEVTGNPELITDRNNGKIQLDLLVSSTEGGIFHFVRTKSAPNDWHMIGRVAFPQNIPPASCLSFHSRHENSYGTRKLYALVQIRGRLYHVRTTDDKLPWYDARLNPIVRPGPFLE</sequence>
<evidence type="ECO:0000313" key="1">
    <source>
        <dbReference type="EMBL" id="KAI6087295.1"/>
    </source>
</evidence>
<comment type="caution">
    <text evidence="1">The sequence shown here is derived from an EMBL/GenBank/DDBJ whole genome shotgun (WGS) entry which is preliminary data.</text>
</comment>
<accession>A0ACC0D4M4</accession>
<dbReference type="EMBL" id="MU394309">
    <property type="protein sequence ID" value="KAI6087295.1"/>
    <property type="molecule type" value="Genomic_DNA"/>
</dbReference>
<keyword evidence="2" id="KW-1185">Reference proteome</keyword>
<gene>
    <name evidence="1" type="ORF">F4821DRAFT_236850</name>
</gene>